<dbReference type="AlphaFoldDB" id="A9URT4"/>
<keyword evidence="8 10" id="KW-0505">Motor protein</keyword>
<dbReference type="FunCoup" id="A9URT4">
    <property type="interactions" value="586"/>
</dbReference>
<dbReference type="Gene3D" id="2.30.30.360">
    <property type="entry name" value="Myosin S1 fragment, N-terminal"/>
    <property type="match status" value="1"/>
</dbReference>
<dbReference type="GO" id="GO:0051015">
    <property type="term" value="F:actin filament binding"/>
    <property type="evidence" value="ECO:0000318"/>
    <property type="project" value="GO_Central"/>
</dbReference>
<dbReference type="SMART" id="SM00242">
    <property type="entry name" value="MYSc"/>
    <property type="match status" value="1"/>
</dbReference>
<keyword evidence="7 10" id="KW-0518">Myosin</keyword>
<comment type="similarity">
    <text evidence="10">Belongs to the TRAFAC class myosin-kinesin ATPase superfamily. Myosin family.</text>
</comment>
<dbReference type="Gene3D" id="3.30.70.1590">
    <property type="match status" value="1"/>
</dbReference>
<protein>
    <submittedName>
        <fullName evidence="14">Uncharacterized protein</fullName>
    </submittedName>
</protein>
<evidence type="ECO:0000259" key="12">
    <source>
        <dbReference type="PROSITE" id="PS51456"/>
    </source>
</evidence>
<feature type="region of interest" description="Disordered" evidence="11">
    <location>
        <begin position="1084"/>
        <end position="1120"/>
    </location>
</feature>
<evidence type="ECO:0000256" key="1">
    <source>
        <dbReference type="ARBA" id="ARBA00004496"/>
    </source>
</evidence>
<feature type="binding site" evidence="10">
    <location>
        <begin position="149"/>
        <end position="156"/>
    </location>
    <ligand>
        <name>ATP</name>
        <dbReference type="ChEBI" id="CHEBI:30616"/>
    </ligand>
</feature>
<proteinExistence type="inferred from homology"/>
<feature type="compositionally biased region" description="Basic and acidic residues" evidence="11">
    <location>
        <begin position="900"/>
        <end position="988"/>
    </location>
</feature>
<dbReference type="GO" id="GO:0000146">
    <property type="term" value="F:microfilament motor activity"/>
    <property type="evidence" value="ECO:0000318"/>
    <property type="project" value="GO_Central"/>
</dbReference>
<dbReference type="GO" id="GO:0015629">
    <property type="term" value="C:actin cytoskeleton"/>
    <property type="evidence" value="ECO:0000318"/>
    <property type="project" value="GO_Central"/>
</dbReference>
<keyword evidence="2" id="KW-0963">Cytoplasm</keyword>
<dbReference type="InterPro" id="IPR032412">
    <property type="entry name" value="Myosin-VI_CBD"/>
</dbReference>
<dbReference type="STRING" id="81824.A9URT4"/>
<dbReference type="GO" id="GO:0030048">
    <property type="term" value="P:actin filament-based movement"/>
    <property type="evidence" value="ECO:0000318"/>
    <property type="project" value="GO_Central"/>
</dbReference>
<dbReference type="eggNOG" id="KOG0163">
    <property type="taxonomic scope" value="Eukaryota"/>
</dbReference>
<reference evidence="14 15" key="1">
    <citation type="journal article" date="2008" name="Nature">
        <title>The genome of the choanoflagellate Monosiga brevicollis and the origin of metazoans.</title>
        <authorList>
            <consortium name="JGI Sequencing"/>
            <person name="King N."/>
            <person name="Westbrook M.J."/>
            <person name="Young S.L."/>
            <person name="Kuo A."/>
            <person name="Abedin M."/>
            <person name="Chapman J."/>
            <person name="Fairclough S."/>
            <person name="Hellsten U."/>
            <person name="Isogai Y."/>
            <person name="Letunic I."/>
            <person name="Marr M."/>
            <person name="Pincus D."/>
            <person name="Putnam N."/>
            <person name="Rokas A."/>
            <person name="Wright K.J."/>
            <person name="Zuzow R."/>
            <person name="Dirks W."/>
            <person name="Good M."/>
            <person name="Goodstein D."/>
            <person name="Lemons D."/>
            <person name="Li W."/>
            <person name="Lyons J.B."/>
            <person name="Morris A."/>
            <person name="Nichols S."/>
            <person name="Richter D.J."/>
            <person name="Salamov A."/>
            <person name="Bork P."/>
            <person name="Lim W.A."/>
            <person name="Manning G."/>
            <person name="Miller W.T."/>
            <person name="McGinnis W."/>
            <person name="Shapiro H."/>
            <person name="Tjian R."/>
            <person name="Grigoriev I.V."/>
            <person name="Rokhsar D."/>
        </authorList>
    </citation>
    <scope>NUCLEOTIDE SEQUENCE [LARGE SCALE GENOMIC DNA]</scope>
    <source>
        <strain evidence="15">MX1 / ATCC 50154</strain>
    </source>
</reference>
<gene>
    <name evidence="14" type="ORF">MONBRDRAFT_19467</name>
</gene>
<keyword evidence="4 10" id="KW-0547">Nucleotide-binding</keyword>
<feature type="domain" description="Myosin N-terminal SH3-like" evidence="13">
    <location>
        <begin position="2"/>
        <end position="52"/>
    </location>
</feature>
<dbReference type="PANTHER" id="PTHR13140:SF745">
    <property type="entry name" value="UNCONVENTIONAL MYOSIN-VI"/>
    <property type="match status" value="1"/>
</dbReference>
<dbReference type="PANTHER" id="PTHR13140">
    <property type="entry name" value="MYOSIN"/>
    <property type="match status" value="1"/>
</dbReference>
<feature type="domain" description="Myosin motor" evidence="12">
    <location>
        <begin position="56"/>
        <end position="737"/>
    </location>
</feature>
<evidence type="ECO:0000256" key="10">
    <source>
        <dbReference type="PROSITE-ProRule" id="PRU00782"/>
    </source>
</evidence>
<dbReference type="InterPro" id="IPR036114">
    <property type="entry name" value="MYSc_Myo6"/>
</dbReference>
<accession>A9URT4</accession>
<evidence type="ECO:0000259" key="13">
    <source>
        <dbReference type="PROSITE" id="PS51844"/>
    </source>
</evidence>
<dbReference type="GO" id="GO:0005737">
    <property type="term" value="C:cytoplasm"/>
    <property type="evidence" value="ECO:0000318"/>
    <property type="project" value="GO_Central"/>
</dbReference>
<sequence>MDQGRKVWAPNVAEGFILGEISDFGADTLTVQPIDGGKPIDAPYDAVYPAEEEDAKDVADNCALMYLNEATLLHNLRRRFMKDDIYTYTANILLAINPYHTLDIYGKEVQARYRGASLGVEPPHVYAIADKAYRDMRNLRLSQGIIVSGESGAGKTESTKHILRYLTDSYGGGGNVADLESRILAANPFLESFGNAKTTRNNNSSRFGKFVELHFNRNALVVGAYIEHYLLEKSRIIEQSDKERNYHVFYRLCKGAPDNVRTALNLGAVDSYEYLKHGICTDVQFLDDKKDFAIMEKSMDDCGLSGEEKSNVFRISAAVLHIGNISFDDSGDDGTATVAADSQKSLEGVAKMLGLEKDAFSECMCYNFLNIAGNEMKKGKTVEDARFNRNALAKAMYSKLFDWIVARINQCFPFDRSENFIGVLDIAGFEYFQVNSFEQFCINYCNEKLQQFFNERVLKDEQELYVKESIKFKEVEFVDNQDCIDLIELKGTGILSILDEQSKLPRANDEAFTEKLHQVHKDHFRLQLPRKSKMAYYKKLRDAEGFIVRHFAGAVCYQTNGFIDKNNDALTYDLAALMDSSKDPFTRALFEAKEGDPKPQKGKITLISLGSKFIGALGQLMDKLRSTRSSFIRCIKPNQKMQPKLFSGGEILSQLQCAGMVSVLDLMQGGFPSRTAFQDLYDMYKSVLPPALASLDPRTFAKALFKALGLNEDDFQFGVSKVFFRPGKFAEFDTIMKSDPENLQKLVGKVMEWLVKQRWKKLAWACVSCLKFAAKIRARAGSAITIQKTVLMYLARRTHKPRYQGIKRLSQFRDQLHTLGEVVEKLEKNKEKFQKIVGDINGELDTAINKIKTSDSITRDDINNLAKGMEDKMEKQLAAIRKEQEKQKLQAEADRLKKLAEEKERQRKQREDEERERQAAEEEARRVKDMEAQAKKEADEEAKRMEQLRIQKEKEEHNAKLQQKRSEEAKREAEEQARAEQERRDQELAMRLAQDQANPDQALTDEAREAIAKGPAVKRKNLRAVTHSSKNVEKAHKRHDLSKWKYADLRDTINTSCDIDLLEACREEFHRRLKVYHAWKMKNQQKQAAQQSRTPSALHQAATSRSAAPAPPAKAKAKKGELPQRYFRIPFVRPDQDKKAGYQKKGWWFAHFHGQWIARQMELHPDKPPVLLVAGKDDMEMCELSLDETGLSRKRGAEILAREFEEEWKKHGGQPYVVATPAKK</sequence>
<dbReference type="InterPro" id="IPR008989">
    <property type="entry name" value="Myosin_S1_N"/>
</dbReference>
<dbReference type="Gene3D" id="1.20.120.720">
    <property type="entry name" value="Myosin VI head, motor domain, U50 subdomain"/>
    <property type="match status" value="1"/>
</dbReference>
<dbReference type="FunFam" id="1.10.10.820:FF:000001">
    <property type="entry name" value="Myosin heavy chain"/>
    <property type="match status" value="1"/>
</dbReference>
<dbReference type="PROSITE" id="PS50096">
    <property type="entry name" value="IQ"/>
    <property type="match status" value="1"/>
</dbReference>
<dbReference type="RefSeq" id="XP_001742947.1">
    <property type="nucleotide sequence ID" value="XM_001742895.1"/>
</dbReference>
<dbReference type="CDD" id="cd21759">
    <property type="entry name" value="CBD_MYO6-like"/>
    <property type="match status" value="1"/>
</dbReference>
<dbReference type="Proteomes" id="UP000001357">
    <property type="component" value="Unassembled WGS sequence"/>
</dbReference>
<feature type="compositionally biased region" description="Polar residues" evidence="11">
    <location>
        <begin position="1092"/>
        <end position="1106"/>
    </location>
</feature>
<name>A9URT4_MONBE</name>
<feature type="region of interest" description="Actin-binding" evidence="10">
    <location>
        <begin position="617"/>
        <end position="639"/>
    </location>
</feature>
<dbReference type="Gene3D" id="1.20.58.530">
    <property type="match status" value="1"/>
</dbReference>
<dbReference type="CDD" id="cd01382">
    <property type="entry name" value="MYSc_Myo6"/>
    <property type="match status" value="1"/>
</dbReference>
<dbReference type="Pfam" id="PF00063">
    <property type="entry name" value="Myosin_head"/>
    <property type="match status" value="1"/>
</dbReference>
<organism evidence="14 15">
    <name type="scientific">Monosiga brevicollis</name>
    <name type="common">Choanoflagellate</name>
    <dbReference type="NCBI Taxonomy" id="81824"/>
    <lineage>
        <taxon>Eukaryota</taxon>
        <taxon>Choanoflagellata</taxon>
        <taxon>Craspedida</taxon>
        <taxon>Salpingoecidae</taxon>
        <taxon>Monosiga</taxon>
    </lineage>
</organism>
<evidence type="ECO:0000313" key="14">
    <source>
        <dbReference type="EMBL" id="EDQ91661.1"/>
    </source>
</evidence>
<evidence type="ECO:0000256" key="6">
    <source>
        <dbReference type="ARBA" id="ARBA00022860"/>
    </source>
</evidence>
<dbReference type="InterPro" id="IPR036961">
    <property type="entry name" value="Kinesin_motor_dom_sf"/>
</dbReference>
<dbReference type="CDD" id="cd21958">
    <property type="entry name" value="MyUb_Myo6"/>
    <property type="match status" value="1"/>
</dbReference>
<dbReference type="InterPro" id="IPR027417">
    <property type="entry name" value="P-loop_NTPase"/>
</dbReference>
<evidence type="ECO:0000256" key="2">
    <source>
        <dbReference type="ARBA" id="ARBA00022490"/>
    </source>
</evidence>
<evidence type="ECO:0000256" key="5">
    <source>
        <dbReference type="ARBA" id="ARBA00022840"/>
    </source>
</evidence>
<dbReference type="GO" id="GO:0007015">
    <property type="term" value="P:actin filament organization"/>
    <property type="evidence" value="ECO:0000318"/>
    <property type="project" value="GO_Central"/>
</dbReference>
<evidence type="ECO:0000313" key="15">
    <source>
        <dbReference type="Proteomes" id="UP000001357"/>
    </source>
</evidence>
<evidence type="ECO:0000256" key="4">
    <source>
        <dbReference type="ARBA" id="ARBA00022741"/>
    </source>
</evidence>
<dbReference type="Gene3D" id="1.10.10.820">
    <property type="match status" value="1"/>
</dbReference>
<keyword evidence="9 10" id="KW-0009">Actin-binding</keyword>
<dbReference type="Pfam" id="PF16521">
    <property type="entry name" value="Myosin-VI_CBD"/>
    <property type="match status" value="1"/>
</dbReference>
<dbReference type="InParanoid" id="A9URT4"/>
<evidence type="ECO:0000256" key="8">
    <source>
        <dbReference type="ARBA" id="ARBA00023175"/>
    </source>
</evidence>
<dbReference type="GO" id="GO:0005516">
    <property type="term" value="F:calmodulin binding"/>
    <property type="evidence" value="ECO:0007669"/>
    <property type="project" value="UniProtKB-KW"/>
</dbReference>
<dbReference type="GO" id="GO:0005524">
    <property type="term" value="F:ATP binding"/>
    <property type="evidence" value="ECO:0007669"/>
    <property type="project" value="UniProtKB-UniRule"/>
</dbReference>
<keyword evidence="15" id="KW-1185">Reference proteome</keyword>
<dbReference type="OMA" id="KAYMPDK"/>
<evidence type="ECO:0000256" key="11">
    <source>
        <dbReference type="SAM" id="MobiDB-lite"/>
    </source>
</evidence>
<dbReference type="InterPro" id="IPR004009">
    <property type="entry name" value="SH3_Myosin"/>
</dbReference>
<dbReference type="EMBL" id="CH991544">
    <property type="protein sequence ID" value="EDQ91661.1"/>
    <property type="molecule type" value="Genomic_DNA"/>
</dbReference>
<keyword evidence="5 10" id="KW-0067">ATP-binding</keyword>
<dbReference type="PROSITE" id="PS51844">
    <property type="entry name" value="SH3_LIKE"/>
    <property type="match status" value="1"/>
</dbReference>
<dbReference type="InterPro" id="IPR001609">
    <property type="entry name" value="Myosin_head_motor_dom-like"/>
</dbReference>
<keyword evidence="3" id="KW-0597">Phosphoprotein</keyword>
<dbReference type="GO" id="GO:0030139">
    <property type="term" value="C:endocytic vesicle"/>
    <property type="evidence" value="ECO:0000318"/>
    <property type="project" value="GO_Central"/>
</dbReference>
<dbReference type="CDD" id="cd22249">
    <property type="entry name" value="UDM1_RNF168_RNF169-like"/>
    <property type="match status" value="1"/>
</dbReference>
<dbReference type="GO" id="GO:0005886">
    <property type="term" value="C:plasma membrane"/>
    <property type="evidence" value="ECO:0000318"/>
    <property type="project" value="GO_Central"/>
</dbReference>
<comment type="subcellular location">
    <subcellularLocation>
        <location evidence="1">Cytoplasm</location>
    </subcellularLocation>
</comment>
<feature type="region of interest" description="Disordered" evidence="11">
    <location>
        <begin position="900"/>
        <end position="1022"/>
    </location>
</feature>
<evidence type="ECO:0000256" key="3">
    <source>
        <dbReference type="ARBA" id="ARBA00022553"/>
    </source>
</evidence>
<dbReference type="PRINTS" id="PR00193">
    <property type="entry name" value="MYOSINHEAVY"/>
</dbReference>
<dbReference type="GO" id="GO:0016459">
    <property type="term" value="C:myosin complex"/>
    <property type="evidence" value="ECO:0007669"/>
    <property type="project" value="UniProtKB-KW"/>
</dbReference>
<dbReference type="Gene3D" id="3.40.850.10">
    <property type="entry name" value="Kinesin motor domain"/>
    <property type="match status" value="1"/>
</dbReference>
<dbReference type="KEGG" id="mbr:MONBRDRAFT_19467"/>
<dbReference type="GeneID" id="5888614"/>
<dbReference type="Pfam" id="PF21521">
    <property type="entry name" value="MYO6_lever"/>
    <property type="match status" value="1"/>
</dbReference>
<dbReference type="PROSITE" id="PS51456">
    <property type="entry name" value="MYOSIN_MOTOR"/>
    <property type="match status" value="1"/>
</dbReference>
<dbReference type="Gene3D" id="6.10.220.10">
    <property type="match status" value="1"/>
</dbReference>
<keyword evidence="6" id="KW-0112">Calmodulin-binding</keyword>
<dbReference type="SUPFAM" id="SSF52540">
    <property type="entry name" value="P-loop containing nucleoside triphosphate hydrolases"/>
    <property type="match status" value="1"/>
</dbReference>
<evidence type="ECO:0000256" key="7">
    <source>
        <dbReference type="ARBA" id="ARBA00023123"/>
    </source>
</evidence>
<dbReference type="InterPro" id="IPR049016">
    <property type="entry name" value="MYO6_lever"/>
</dbReference>
<dbReference type="GO" id="GO:0006897">
    <property type="term" value="P:endocytosis"/>
    <property type="evidence" value="ECO:0000318"/>
    <property type="project" value="GO_Central"/>
</dbReference>
<evidence type="ECO:0000256" key="9">
    <source>
        <dbReference type="ARBA" id="ARBA00023203"/>
    </source>
</evidence>